<dbReference type="EMBL" id="FLQW01004898">
    <property type="protein sequence ID" value="SBS97799.1"/>
    <property type="molecule type" value="Genomic_DNA"/>
</dbReference>
<reference evidence="2" key="1">
    <citation type="submission" date="2016-05" db="EMBL/GenBank/DDBJ databases">
        <authorList>
            <person name="Naeem Raeece"/>
        </authorList>
    </citation>
    <scope>NUCLEOTIDE SEQUENCE [LARGE SCALE GENOMIC DNA]</scope>
</reference>
<proteinExistence type="predicted"/>
<accession>A0A1A8X0V9</accession>
<dbReference type="SUPFAM" id="SSF55856">
    <property type="entry name" value="Cytochrome b5-like heme/steroid binding domain"/>
    <property type="match status" value="1"/>
</dbReference>
<dbReference type="Proteomes" id="UP000078597">
    <property type="component" value="Unassembled WGS sequence"/>
</dbReference>
<evidence type="ECO:0000313" key="1">
    <source>
        <dbReference type="EMBL" id="SBS97799.1"/>
    </source>
</evidence>
<feature type="non-terminal residue" evidence="1">
    <location>
        <position position="1"/>
    </location>
</feature>
<dbReference type="Gene3D" id="3.10.120.10">
    <property type="entry name" value="Cytochrome b5-like heme/steroid binding domain"/>
    <property type="match status" value="1"/>
</dbReference>
<evidence type="ECO:0000313" key="2">
    <source>
        <dbReference type="Proteomes" id="UP000078597"/>
    </source>
</evidence>
<gene>
    <name evidence="1" type="ORF">PMALA_061430</name>
</gene>
<protein>
    <submittedName>
        <fullName evidence="1">Cytochrome b5, putative</fullName>
    </submittedName>
</protein>
<organism evidence="1 2">
    <name type="scientific">Plasmodium malariae</name>
    <dbReference type="NCBI Taxonomy" id="5858"/>
    <lineage>
        <taxon>Eukaryota</taxon>
        <taxon>Sar</taxon>
        <taxon>Alveolata</taxon>
        <taxon>Apicomplexa</taxon>
        <taxon>Aconoidasida</taxon>
        <taxon>Haemosporida</taxon>
        <taxon>Plasmodiidae</taxon>
        <taxon>Plasmodium</taxon>
        <taxon>Plasmodium (Plasmodium)</taxon>
    </lineage>
</organism>
<sequence>KDATAAFNEIGHSVNAKKLMKNYLIGIMKNSDRYKNKINTRMVEDKVEYIEYSAQDEEEGEETAAIKPELDQTKDKVADAEKVNYPMNNYVCNEYQADPIFFSIEHFLNKKINNSLLTQIIKIFSLNVGSVGP</sequence>
<dbReference type="InterPro" id="IPR036400">
    <property type="entry name" value="Cyt_B5-like_heme/steroid_sf"/>
</dbReference>
<dbReference type="VEuPathDB" id="PlasmoDB:PmUG01_14066600"/>
<name>A0A1A8X0V9_PLAMA</name>
<dbReference type="AlphaFoldDB" id="A0A1A8X0V9"/>